<dbReference type="GO" id="GO:0090313">
    <property type="term" value="P:regulation of protein targeting to membrane"/>
    <property type="evidence" value="ECO:0007669"/>
    <property type="project" value="TreeGrafter"/>
</dbReference>
<dbReference type="PANTHER" id="PTHR30441">
    <property type="entry name" value="DUF748 DOMAIN-CONTAINING PROTEIN"/>
    <property type="match status" value="1"/>
</dbReference>
<dbReference type="KEGG" id="npv:OHM77_08465"/>
<dbReference type="Proteomes" id="UP001234916">
    <property type="component" value="Chromosome"/>
</dbReference>
<dbReference type="AlphaFoldDB" id="A0AA49FJ85"/>
<dbReference type="InterPro" id="IPR007844">
    <property type="entry name" value="AsmA"/>
</dbReference>
<dbReference type="PANTHER" id="PTHR30441:SF4">
    <property type="entry name" value="PROTEIN ASMA"/>
    <property type="match status" value="1"/>
</dbReference>
<name>A0AA49FJ85_9PROT</name>
<feature type="domain" description="AsmA" evidence="1">
    <location>
        <begin position="287"/>
        <end position="499"/>
    </location>
</feature>
<dbReference type="Pfam" id="PF05170">
    <property type="entry name" value="AsmA"/>
    <property type="match status" value="2"/>
</dbReference>
<dbReference type="InterPro" id="IPR052894">
    <property type="entry name" value="AsmA-related"/>
</dbReference>
<organism evidence="2">
    <name type="scientific">Candidatus Nitricoxidivorans perseverans</name>
    <dbReference type="NCBI Taxonomy" id="2975601"/>
    <lineage>
        <taxon>Bacteria</taxon>
        <taxon>Pseudomonadati</taxon>
        <taxon>Pseudomonadota</taxon>
        <taxon>Betaproteobacteria</taxon>
        <taxon>Nitrosomonadales</taxon>
        <taxon>Sterolibacteriaceae</taxon>
        <taxon>Candidatus Nitricoxidivorans</taxon>
    </lineage>
</organism>
<proteinExistence type="predicted"/>
<evidence type="ECO:0000259" key="1">
    <source>
        <dbReference type="Pfam" id="PF05170"/>
    </source>
</evidence>
<accession>A0AA49FJ85</accession>
<reference evidence="2" key="1">
    <citation type="journal article" date="2023" name="Nat. Microbiol.">
        <title>Enrichment and characterization of a nitric oxide-reducing microbial community in a continuous bioreactor.</title>
        <authorList>
            <person name="Garrido-Amador P."/>
            <person name="Stortenbeker N."/>
            <person name="Wessels H.J.C.T."/>
            <person name="Speth D.R."/>
            <person name="Garcia-Heredia I."/>
            <person name="Kartal B."/>
        </authorList>
    </citation>
    <scope>NUCLEOTIDE SEQUENCE</scope>
    <source>
        <strain evidence="2">MAG1</strain>
    </source>
</reference>
<protein>
    <submittedName>
        <fullName evidence="2">AsmA family protein</fullName>
    </submittedName>
</protein>
<evidence type="ECO:0000313" key="2">
    <source>
        <dbReference type="EMBL" id="WIM04732.1"/>
    </source>
</evidence>
<feature type="domain" description="AsmA" evidence="1">
    <location>
        <begin position="2"/>
        <end position="194"/>
    </location>
</feature>
<sequence>MKALKTAGVVLAVLLALVLAAVAVVMSRFDAGFIKAEAAKAVQEKKQRTLRIDGPLELSFWPNLGVRVGRLSLSEHKSDREFLALESARVSVAVMPLLDRQVVVDTIEISGAQATIVRRRDGTLNIDDLLSKDEDKSPMVKFDIAGIRVDGSRLAFRDEQGRRDIALSGLSLRTGRVANAAEGPLELAAKVTSNNPRSAVDIKIAARYRFDLDAKDIALSKLDAAIEGELAGMRRLKLPVTGSLRANWGKQTADAQIEARLDESRIEAKVRLAKFSPPDIGFDIDVDKIDVDKYLPPAAKDSAGGEGKAGAGGTAERKIDLSPLKSLNLHGTVKAGQLQVAGVKATNAKLRIDAAGGKLNVAPHSMNLYEGTLNGTLSVNADGNAIALKQNLAGVNINPLMRDALDKDLVEGRGSVALDLGTRGDTVAAMRKALSGTASLSLRDGAIKGIDLAKSFRGLKTKLSSRQDVVQAASRTEKTDFAELSGSFKIAGGVAHNDDLTAKSPFLRLAGAGDIDIGNGGMNYLLKTSVVNTAGGQDAPGLEHLKGITVPVRLAGPFENLSWKLELASLVQEAVKAKVGEKRQEVREKARDKLFKGLLGR</sequence>
<dbReference type="GO" id="GO:0005886">
    <property type="term" value="C:plasma membrane"/>
    <property type="evidence" value="ECO:0007669"/>
    <property type="project" value="TreeGrafter"/>
</dbReference>
<gene>
    <name evidence="2" type="ORF">OHM77_08465</name>
</gene>
<dbReference type="EMBL" id="CP107246">
    <property type="protein sequence ID" value="WIM04732.1"/>
    <property type="molecule type" value="Genomic_DNA"/>
</dbReference>